<sequence>MGLKAHKIIFGRAHVLEAADRLNQQYDQLGFDLKDALDEFEELKQKSEALQMSLRMKRSSNVESIDDIMRKRDEDLHCTDQRYQTLVDVLKKTHEDTTEEKIQHEMAMQHEHHAEIEHLRANTQPKPAEVAHPISPSSTPRESSGDESPAKQCNGSVGTEFMA</sequence>
<accession>A0A2G5B656</accession>
<proteinExistence type="predicted"/>
<feature type="coiled-coil region" evidence="1">
    <location>
        <begin position="19"/>
        <end position="53"/>
    </location>
</feature>
<evidence type="ECO:0000256" key="2">
    <source>
        <dbReference type="SAM" id="MobiDB-lite"/>
    </source>
</evidence>
<keyword evidence="4" id="KW-1185">Reference proteome</keyword>
<feature type="region of interest" description="Disordered" evidence="2">
    <location>
        <begin position="121"/>
        <end position="163"/>
    </location>
</feature>
<dbReference type="AlphaFoldDB" id="A0A2G5B656"/>
<dbReference type="Proteomes" id="UP000242474">
    <property type="component" value="Unassembled WGS sequence"/>
</dbReference>
<keyword evidence="1" id="KW-0175">Coiled coil</keyword>
<organism evidence="3 4">
    <name type="scientific">Coemansia reversa (strain ATCC 12441 / NRRL 1564)</name>
    <dbReference type="NCBI Taxonomy" id="763665"/>
    <lineage>
        <taxon>Eukaryota</taxon>
        <taxon>Fungi</taxon>
        <taxon>Fungi incertae sedis</taxon>
        <taxon>Zoopagomycota</taxon>
        <taxon>Kickxellomycotina</taxon>
        <taxon>Kickxellomycetes</taxon>
        <taxon>Kickxellales</taxon>
        <taxon>Kickxellaceae</taxon>
        <taxon>Coemansia</taxon>
    </lineage>
</organism>
<protein>
    <submittedName>
        <fullName evidence="3">Uncharacterized protein</fullName>
    </submittedName>
</protein>
<reference evidence="3 4" key="1">
    <citation type="journal article" date="2015" name="Genome Biol. Evol.">
        <title>Phylogenomic analyses indicate that early fungi evolved digesting cell walls of algal ancestors of land plants.</title>
        <authorList>
            <person name="Chang Y."/>
            <person name="Wang S."/>
            <person name="Sekimoto S."/>
            <person name="Aerts A.L."/>
            <person name="Choi C."/>
            <person name="Clum A."/>
            <person name="LaButti K.M."/>
            <person name="Lindquist E.A."/>
            <person name="Yee Ngan C."/>
            <person name="Ohm R.A."/>
            <person name="Salamov A.A."/>
            <person name="Grigoriev I.V."/>
            <person name="Spatafora J.W."/>
            <person name="Berbee M.L."/>
        </authorList>
    </citation>
    <scope>NUCLEOTIDE SEQUENCE [LARGE SCALE GENOMIC DNA]</scope>
    <source>
        <strain evidence="3 4">NRRL 1564</strain>
    </source>
</reference>
<evidence type="ECO:0000313" key="3">
    <source>
        <dbReference type="EMBL" id="PIA14481.1"/>
    </source>
</evidence>
<evidence type="ECO:0000256" key="1">
    <source>
        <dbReference type="SAM" id="Coils"/>
    </source>
</evidence>
<name>A0A2G5B656_COERN</name>
<dbReference type="EMBL" id="KZ303517">
    <property type="protein sequence ID" value="PIA14481.1"/>
    <property type="molecule type" value="Genomic_DNA"/>
</dbReference>
<gene>
    <name evidence="3" type="ORF">COEREDRAFT_10373</name>
</gene>
<evidence type="ECO:0000313" key="4">
    <source>
        <dbReference type="Proteomes" id="UP000242474"/>
    </source>
</evidence>